<comment type="caution">
    <text evidence="2">The sequence shown here is derived from an EMBL/GenBank/DDBJ whole genome shotgun (WGS) entry which is preliminary data.</text>
</comment>
<dbReference type="EMBL" id="QYTW02000006">
    <property type="protein sequence ID" value="RST60199.1"/>
    <property type="molecule type" value="Genomic_DNA"/>
</dbReference>
<dbReference type="AlphaFoldDB" id="A0A429XA12"/>
<accession>A0A429XA12</accession>
<evidence type="ECO:0000256" key="1">
    <source>
        <dbReference type="SAM" id="MobiDB-lite"/>
    </source>
</evidence>
<reference evidence="2 3" key="1">
    <citation type="submission" date="2018-12" db="EMBL/GenBank/DDBJ databases">
        <authorList>
            <person name="Sun L."/>
            <person name="Chen Z."/>
        </authorList>
    </citation>
    <scope>NUCLEOTIDE SEQUENCE [LARGE SCALE GENOMIC DNA]</scope>
    <source>
        <strain evidence="2 3">LMG 29736</strain>
    </source>
</reference>
<dbReference type="Proteomes" id="UP000287296">
    <property type="component" value="Unassembled WGS sequence"/>
</dbReference>
<name>A0A429XA12_SIMTE</name>
<evidence type="ECO:0000313" key="3">
    <source>
        <dbReference type="Proteomes" id="UP000287296"/>
    </source>
</evidence>
<sequence length="649" mass="72862">MSQMKSALFGALFFIGLIVPALLMFGIDSLHQNAFAKVTKEITELVQEDAGVSDRVKSVVNDYKPKGYVITFKDQFGQAVNGIMNYGDTVYVNFKYTYKSVYKDRTIESTNKAFIAKRNGVNPPGWSGSGGNNGGNTDGGELKTFTAKTTLSGNSTQEQTFIIPNMKQLLRVTTNTGSVQVVKVDGNRVTIRASGGSVKERVQTGGSVKADETKIVTDKVVSTKSSEIPNSIPYNKDGFVGTLTKTGEMKTKQTGGELIPGETKVVGNQTSPNYSDSEGFKGTLERYVHSGTYTPPQNKFVTAQTSANYSDAEGYRGTLSQYVHSGSYTPKDTKWVTNQTSQNYNSGGYRGVLDRYKYGEITIPGQREYKYQRIKMYKGITNTNYGYTMKNVIPDTIAIKDYPVLYDEFKDFLMGIHNGQLSREHCTANLDPIFPCVDVDGYYEKKTNIRVQTNLKNVWGAHRFSSWVWNDLNNGIKTLEDLRNSLGYFESTSVIDREVLVDTGSGYPSLLYYDDGMGTTGFLKPDWHTIQKLVSHSSGGWQASSHYIVTEMGYVGYVTKPQTTRTEYRYQGYVTRPEEDTRIYRYQGTVTKPAVDTREYRYGGTVTKGGSDTRTYEYTQEYKGTVTKKGEDTRTYENRYQYDLLFEYR</sequence>
<protein>
    <submittedName>
        <fullName evidence="2">Uncharacterized protein</fullName>
    </submittedName>
</protein>
<feature type="region of interest" description="Disordered" evidence="1">
    <location>
        <begin position="253"/>
        <end position="279"/>
    </location>
</feature>
<organism evidence="2 3">
    <name type="scientific">Siminovitchia terrae</name>
    <name type="common">Bacillus terrae</name>
    <dbReference type="NCBI Taxonomy" id="1914933"/>
    <lineage>
        <taxon>Bacteria</taxon>
        <taxon>Bacillati</taxon>
        <taxon>Bacillota</taxon>
        <taxon>Bacilli</taxon>
        <taxon>Bacillales</taxon>
        <taxon>Bacillaceae</taxon>
        <taxon>Siminovitchia</taxon>
    </lineage>
</organism>
<evidence type="ECO:0000313" key="2">
    <source>
        <dbReference type="EMBL" id="RST60199.1"/>
    </source>
</evidence>
<feature type="compositionally biased region" description="Polar residues" evidence="1">
    <location>
        <begin position="266"/>
        <end position="276"/>
    </location>
</feature>
<gene>
    <name evidence="2" type="ORF">D5F11_009075</name>
</gene>
<feature type="region of interest" description="Disordered" evidence="1">
    <location>
        <begin position="120"/>
        <end position="143"/>
    </location>
</feature>
<dbReference type="OrthoDB" id="2905884at2"/>
<proteinExistence type="predicted"/>
<feature type="compositionally biased region" description="Gly residues" evidence="1">
    <location>
        <begin position="127"/>
        <end position="138"/>
    </location>
</feature>